<dbReference type="InterPro" id="IPR043719">
    <property type="entry name" value="DUF5660"/>
</dbReference>
<protein>
    <recommendedName>
        <fullName evidence="3">DUF5660 domain-containing protein</fullName>
    </recommendedName>
</protein>
<sequence length="182" mass="21115">MFSTNSKKPLGNKFKNPYETQANPADKIPEALKRAQETQQSPQKRESVATGNFRREFTIFKQSEHYETKIVPQQLTELMNQLKIEISEIKKRNEAMIAEVSRIENQTLQSLPEKAGIYHVRFAELLLEMLRGLRSKMSEANTWMMAMMSKKKKRGSAFLTHSKKKGTQYMLSQELQTARNVM</sequence>
<feature type="region of interest" description="Disordered" evidence="2">
    <location>
        <begin position="1"/>
        <end position="48"/>
    </location>
</feature>
<feature type="compositionally biased region" description="Basic and acidic residues" evidence="2">
    <location>
        <begin position="27"/>
        <end position="36"/>
    </location>
</feature>
<comment type="caution">
    <text evidence="4">The sequence shown here is derived from an EMBL/GenBank/DDBJ whole genome shotgun (WGS) entry which is preliminary data.</text>
</comment>
<dbReference type="Proteomes" id="UP000178372">
    <property type="component" value="Unassembled WGS sequence"/>
</dbReference>
<feature type="coiled-coil region" evidence="1">
    <location>
        <begin position="79"/>
        <end position="106"/>
    </location>
</feature>
<evidence type="ECO:0000313" key="4">
    <source>
        <dbReference type="EMBL" id="OGK16828.1"/>
    </source>
</evidence>
<keyword evidence="1" id="KW-0175">Coiled coil</keyword>
<feature type="domain" description="DUF5660" evidence="3">
    <location>
        <begin position="73"/>
        <end position="181"/>
    </location>
</feature>
<evidence type="ECO:0000313" key="5">
    <source>
        <dbReference type="Proteomes" id="UP000178372"/>
    </source>
</evidence>
<dbReference type="AlphaFoldDB" id="A0A1F7GD65"/>
<organism evidence="4 5">
    <name type="scientific">Candidatus Roizmanbacteria bacterium RIFCSPHIGHO2_01_FULL_39_12b</name>
    <dbReference type="NCBI Taxonomy" id="1802030"/>
    <lineage>
        <taxon>Bacteria</taxon>
        <taxon>Candidatus Roizmaniibacteriota</taxon>
    </lineage>
</organism>
<proteinExistence type="predicted"/>
<dbReference type="Pfam" id="PF18904">
    <property type="entry name" value="DUF5660"/>
    <property type="match status" value="1"/>
</dbReference>
<gene>
    <name evidence="4" type="ORF">A2690_03575</name>
</gene>
<evidence type="ECO:0000259" key="3">
    <source>
        <dbReference type="Pfam" id="PF18904"/>
    </source>
</evidence>
<name>A0A1F7GD65_9BACT</name>
<dbReference type="EMBL" id="MFZF01000010">
    <property type="protein sequence ID" value="OGK16828.1"/>
    <property type="molecule type" value="Genomic_DNA"/>
</dbReference>
<evidence type="ECO:0000256" key="1">
    <source>
        <dbReference type="SAM" id="Coils"/>
    </source>
</evidence>
<accession>A0A1F7GD65</accession>
<evidence type="ECO:0000256" key="2">
    <source>
        <dbReference type="SAM" id="MobiDB-lite"/>
    </source>
</evidence>
<reference evidence="4 5" key="1">
    <citation type="journal article" date="2016" name="Nat. Commun.">
        <title>Thousands of microbial genomes shed light on interconnected biogeochemical processes in an aquifer system.</title>
        <authorList>
            <person name="Anantharaman K."/>
            <person name="Brown C.T."/>
            <person name="Hug L.A."/>
            <person name="Sharon I."/>
            <person name="Castelle C.J."/>
            <person name="Probst A.J."/>
            <person name="Thomas B.C."/>
            <person name="Singh A."/>
            <person name="Wilkins M.J."/>
            <person name="Karaoz U."/>
            <person name="Brodie E.L."/>
            <person name="Williams K.H."/>
            <person name="Hubbard S.S."/>
            <person name="Banfield J.F."/>
        </authorList>
    </citation>
    <scope>NUCLEOTIDE SEQUENCE [LARGE SCALE GENOMIC DNA]</scope>
</reference>